<sequence>MSDKVPPLLRVAHGLDALNSLFGRGCAWLTLFLVLGTAVVVVLRYGFGIGATALQEAVLYAHALVFMGAAAWTLQRGAHVRVDIFYQKFSGRRQALVEIVGNLLFLIPVCLFLGWNSWDYVTTSWATAEKSNEAGGLAFVYLQKSIILVLVVSLLLQSVAELIKAGYLLTGRQPVTEVKHG</sequence>
<feature type="transmembrane region" description="Helical" evidence="9">
    <location>
        <begin position="135"/>
        <end position="156"/>
    </location>
</feature>
<dbReference type="InterPro" id="IPR055348">
    <property type="entry name" value="DctQ"/>
</dbReference>
<feature type="domain" description="Tripartite ATP-independent periplasmic transporters DctQ component" evidence="10">
    <location>
        <begin position="33"/>
        <end position="164"/>
    </location>
</feature>
<dbReference type="Pfam" id="PF04290">
    <property type="entry name" value="DctQ"/>
    <property type="match status" value="1"/>
</dbReference>
<dbReference type="STRING" id="137658.SAMN05216186_101529"/>
<comment type="subcellular location">
    <subcellularLocation>
        <location evidence="1 9">Cell inner membrane</location>
        <topology evidence="1 9">Multi-pass membrane protein</topology>
    </subcellularLocation>
</comment>
<comment type="function">
    <text evidence="9">Part of the tripartite ATP-independent periplasmic (TRAP) transport system.</text>
</comment>
<evidence type="ECO:0000256" key="8">
    <source>
        <dbReference type="ARBA" id="ARBA00038436"/>
    </source>
</evidence>
<protein>
    <recommendedName>
        <fullName evidence="9">TRAP transporter small permease protein</fullName>
    </recommendedName>
</protein>
<keyword evidence="5 9" id="KW-0812">Transmembrane</keyword>
<name>A0A1G8U0X9_9PSED</name>
<evidence type="ECO:0000256" key="7">
    <source>
        <dbReference type="ARBA" id="ARBA00023136"/>
    </source>
</evidence>
<dbReference type="GO" id="GO:0005886">
    <property type="term" value="C:plasma membrane"/>
    <property type="evidence" value="ECO:0007669"/>
    <property type="project" value="UniProtKB-SubCell"/>
</dbReference>
<dbReference type="PANTHER" id="PTHR35011:SF4">
    <property type="entry name" value="SLL1102 PROTEIN"/>
    <property type="match status" value="1"/>
</dbReference>
<reference evidence="11 12" key="1">
    <citation type="submission" date="2016-10" db="EMBL/GenBank/DDBJ databases">
        <authorList>
            <person name="de Groot N.N."/>
        </authorList>
    </citation>
    <scope>NUCLEOTIDE SEQUENCE [LARGE SCALE GENOMIC DNA]</scope>
    <source>
        <strain evidence="11 12">JCM 21544</strain>
    </source>
</reference>
<keyword evidence="6 9" id="KW-1133">Transmembrane helix</keyword>
<feature type="transmembrane region" description="Helical" evidence="9">
    <location>
        <begin position="95"/>
        <end position="115"/>
    </location>
</feature>
<feature type="transmembrane region" description="Helical" evidence="9">
    <location>
        <begin position="21"/>
        <end position="45"/>
    </location>
</feature>
<dbReference type="RefSeq" id="WP_084333560.1">
    <property type="nucleotide sequence ID" value="NZ_CBKZNZ010000089.1"/>
</dbReference>
<keyword evidence="2 9" id="KW-0813">Transport</keyword>
<proteinExistence type="inferred from homology"/>
<feature type="transmembrane region" description="Helical" evidence="9">
    <location>
        <begin position="57"/>
        <end position="74"/>
    </location>
</feature>
<evidence type="ECO:0000259" key="10">
    <source>
        <dbReference type="Pfam" id="PF04290"/>
    </source>
</evidence>
<evidence type="ECO:0000256" key="2">
    <source>
        <dbReference type="ARBA" id="ARBA00022448"/>
    </source>
</evidence>
<gene>
    <name evidence="11" type="ORF">SAMN05216186_101529</name>
</gene>
<dbReference type="EMBL" id="FNFD01000001">
    <property type="protein sequence ID" value="SDJ47284.1"/>
    <property type="molecule type" value="Genomic_DNA"/>
</dbReference>
<keyword evidence="7 9" id="KW-0472">Membrane</keyword>
<dbReference type="Proteomes" id="UP000198706">
    <property type="component" value="Unassembled WGS sequence"/>
</dbReference>
<keyword evidence="4 9" id="KW-0997">Cell inner membrane</keyword>
<comment type="subunit">
    <text evidence="9">The complex comprises the extracytoplasmic solute receptor protein and the two transmembrane proteins.</text>
</comment>
<evidence type="ECO:0000313" key="12">
    <source>
        <dbReference type="Proteomes" id="UP000198706"/>
    </source>
</evidence>
<evidence type="ECO:0000313" key="11">
    <source>
        <dbReference type="EMBL" id="SDJ47284.1"/>
    </source>
</evidence>
<comment type="similarity">
    <text evidence="8 9">Belongs to the TRAP transporter small permease family.</text>
</comment>
<evidence type="ECO:0000256" key="3">
    <source>
        <dbReference type="ARBA" id="ARBA00022475"/>
    </source>
</evidence>
<evidence type="ECO:0000256" key="6">
    <source>
        <dbReference type="ARBA" id="ARBA00022989"/>
    </source>
</evidence>
<evidence type="ECO:0000256" key="5">
    <source>
        <dbReference type="ARBA" id="ARBA00022692"/>
    </source>
</evidence>
<accession>A0A1G8U0X9</accession>
<keyword evidence="3" id="KW-1003">Cell membrane</keyword>
<dbReference type="AlphaFoldDB" id="A0A1G8U0X9"/>
<evidence type="ECO:0000256" key="4">
    <source>
        <dbReference type="ARBA" id="ARBA00022519"/>
    </source>
</evidence>
<dbReference type="InterPro" id="IPR007387">
    <property type="entry name" value="TRAP_DctQ"/>
</dbReference>
<organism evidence="11 12">
    <name type="scientific">Pseudomonas indica</name>
    <dbReference type="NCBI Taxonomy" id="137658"/>
    <lineage>
        <taxon>Bacteria</taxon>
        <taxon>Pseudomonadati</taxon>
        <taxon>Pseudomonadota</taxon>
        <taxon>Gammaproteobacteria</taxon>
        <taxon>Pseudomonadales</taxon>
        <taxon>Pseudomonadaceae</taxon>
        <taxon>Pseudomonas</taxon>
    </lineage>
</organism>
<evidence type="ECO:0000256" key="1">
    <source>
        <dbReference type="ARBA" id="ARBA00004429"/>
    </source>
</evidence>
<dbReference type="GO" id="GO:0022857">
    <property type="term" value="F:transmembrane transporter activity"/>
    <property type="evidence" value="ECO:0007669"/>
    <property type="project" value="UniProtKB-UniRule"/>
</dbReference>
<evidence type="ECO:0000256" key="9">
    <source>
        <dbReference type="RuleBase" id="RU369079"/>
    </source>
</evidence>
<keyword evidence="12" id="KW-1185">Reference proteome</keyword>
<dbReference type="PANTHER" id="PTHR35011">
    <property type="entry name" value="2,3-DIKETO-L-GULONATE TRAP TRANSPORTER SMALL PERMEASE PROTEIN YIAM"/>
    <property type="match status" value="1"/>
</dbReference>